<keyword evidence="1" id="KW-0677">Repeat</keyword>
<dbReference type="PANTHER" id="PTHR37456">
    <property type="entry name" value="SI:CH211-266K2.1"/>
    <property type="match status" value="1"/>
</dbReference>
<reference evidence="3" key="1">
    <citation type="submission" date="2020-05" db="EMBL/GenBank/DDBJ databases">
        <authorList>
            <person name="Chiriac C."/>
            <person name="Salcher M."/>
            <person name="Ghai R."/>
            <person name="Kavagutti S V."/>
        </authorList>
    </citation>
    <scope>NUCLEOTIDE SEQUENCE</scope>
</reference>
<dbReference type="Pfam" id="PF01391">
    <property type="entry name" value="Collagen"/>
    <property type="match status" value="1"/>
</dbReference>
<proteinExistence type="predicted"/>
<accession>A0A6J7GMN5</accession>
<sequence>MKSWKIQSKIFIAILAIVSNIAFAHPSYSANKSLKPQAAGRTATSLSNTILNGVLAPKSTQGIDGDFFIDTKALNIYGPKTNGRWPTAISLRGTQGVAGTTGTSGSNGTDGRNAQSASAVVGAQGAQGATGAAGIKGEAGVAGASGGAGIAGTAGVAGAQGVAGVAGAAGVAGSQGVAGATGNTGAQGNIGNTGNTGAQGLKGETGTAGVTGSKGETGTVGAAGPSSALFGVITFAEHISGGGFPSQSSNVFGLFEAEKDYAVRFHIFVVDPTQLMDFSLSVEFTATGATPTMKKMYSISKALVWNGADELQGVSIIGEVSIEGSTAHSGYNLIATVTTGTSVGTHPLTLTGNFQKVEIGTVTQTS</sequence>
<name>A0A6J7GMN5_9ZZZZ</name>
<protein>
    <submittedName>
        <fullName evidence="3">Unannotated protein</fullName>
    </submittedName>
</protein>
<gene>
    <name evidence="3" type="ORF">UFOPK3587_00689</name>
</gene>
<feature type="compositionally biased region" description="Low complexity" evidence="2">
    <location>
        <begin position="182"/>
        <end position="199"/>
    </location>
</feature>
<feature type="region of interest" description="Disordered" evidence="2">
    <location>
        <begin position="182"/>
        <end position="219"/>
    </location>
</feature>
<dbReference type="PANTHER" id="PTHR37456:SF3">
    <property type="entry name" value="COLLAGEN ALPHA-1(XXV) CHAIN"/>
    <property type="match status" value="1"/>
</dbReference>
<evidence type="ECO:0000313" key="3">
    <source>
        <dbReference type="EMBL" id="CAB4904639.1"/>
    </source>
</evidence>
<dbReference type="EMBL" id="CAFBMN010000029">
    <property type="protein sequence ID" value="CAB4904639.1"/>
    <property type="molecule type" value="Genomic_DNA"/>
</dbReference>
<evidence type="ECO:0000256" key="2">
    <source>
        <dbReference type="SAM" id="MobiDB-lite"/>
    </source>
</evidence>
<dbReference type="InterPro" id="IPR050938">
    <property type="entry name" value="Collagen_Structural_Proteins"/>
</dbReference>
<dbReference type="InterPro" id="IPR008160">
    <property type="entry name" value="Collagen"/>
</dbReference>
<feature type="region of interest" description="Disordered" evidence="2">
    <location>
        <begin position="94"/>
        <end position="119"/>
    </location>
</feature>
<dbReference type="AlphaFoldDB" id="A0A6J7GMN5"/>
<organism evidence="3">
    <name type="scientific">freshwater metagenome</name>
    <dbReference type="NCBI Taxonomy" id="449393"/>
    <lineage>
        <taxon>unclassified sequences</taxon>
        <taxon>metagenomes</taxon>
        <taxon>ecological metagenomes</taxon>
    </lineage>
</organism>
<evidence type="ECO:0000256" key="1">
    <source>
        <dbReference type="ARBA" id="ARBA00022737"/>
    </source>
</evidence>